<keyword evidence="2" id="KW-0472">Membrane</keyword>
<proteinExistence type="predicted"/>
<dbReference type="PROSITE" id="PS50802">
    <property type="entry name" value="OTU"/>
    <property type="match status" value="1"/>
</dbReference>
<evidence type="ECO:0000313" key="4">
    <source>
        <dbReference type="EMBL" id="KAH3741700.1"/>
    </source>
</evidence>
<dbReference type="CDD" id="cd22758">
    <property type="entry name" value="OTU_232R-like"/>
    <property type="match status" value="1"/>
</dbReference>
<feature type="domain" description="OTU" evidence="3">
    <location>
        <begin position="71"/>
        <end position="211"/>
    </location>
</feature>
<dbReference type="Pfam" id="PF02338">
    <property type="entry name" value="OTU"/>
    <property type="match status" value="1"/>
</dbReference>
<comment type="caution">
    <text evidence="4">The sequence shown here is derived from an EMBL/GenBank/DDBJ whole genome shotgun (WGS) entry which is preliminary data.</text>
</comment>
<feature type="region of interest" description="Disordered" evidence="1">
    <location>
        <begin position="225"/>
        <end position="309"/>
    </location>
</feature>
<dbReference type="PANTHER" id="PTHR37917:SF9">
    <property type="entry name" value="RHOPTRY PROTEIN"/>
    <property type="match status" value="1"/>
</dbReference>
<accession>A0A9D4I059</accession>
<feature type="compositionally biased region" description="Low complexity" evidence="1">
    <location>
        <begin position="252"/>
        <end position="273"/>
    </location>
</feature>
<dbReference type="Gene3D" id="3.90.70.80">
    <property type="match status" value="1"/>
</dbReference>
<protein>
    <recommendedName>
        <fullName evidence="3">OTU domain-containing protein</fullName>
    </recommendedName>
</protein>
<organism evidence="4 5">
    <name type="scientific">Dreissena polymorpha</name>
    <name type="common">Zebra mussel</name>
    <name type="synonym">Mytilus polymorpha</name>
    <dbReference type="NCBI Taxonomy" id="45954"/>
    <lineage>
        <taxon>Eukaryota</taxon>
        <taxon>Metazoa</taxon>
        <taxon>Spiralia</taxon>
        <taxon>Lophotrochozoa</taxon>
        <taxon>Mollusca</taxon>
        <taxon>Bivalvia</taxon>
        <taxon>Autobranchia</taxon>
        <taxon>Heteroconchia</taxon>
        <taxon>Euheterodonta</taxon>
        <taxon>Imparidentia</taxon>
        <taxon>Neoheterodontei</taxon>
        <taxon>Myida</taxon>
        <taxon>Dreissenoidea</taxon>
        <taxon>Dreissenidae</taxon>
        <taxon>Dreissena</taxon>
    </lineage>
</organism>
<reference evidence="4" key="2">
    <citation type="submission" date="2020-11" db="EMBL/GenBank/DDBJ databases">
        <authorList>
            <person name="McCartney M.A."/>
            <person name="Auch B."/>
            <person name="Kono T."/>
            <person name="Mallez S."/>
            <person name="Becker A."/>
            <person name="Gohl D.M."/>
            <person name="Silverstein K.A.T."/>
            <person name="Koren S."/>
            <person name="Bechman K.B."/>
            <person name="Herman A."/>
            <person name="Abrahante J.E."/>
            <person name="Garbe J."/>
        </authorList>
    </citation>
    <scope>NUCLEOTIDE SEQUENCE</scope>
    <source>
        <strain evidence="4">Duluth1</strain>
        <tissue evidence="4">Whole animal</tissue>
    </source>
</reference>
<evidence type="ECO:0000259" key="3">
    <source>
        <dbReference type="PROSITE" id="PS50802"/>
    </source>
</evidence>
<dbReference type="AlphaFoldDB" id="A0A9D4I059"/>
<keyword evidence="5" id="KW-1185">Reference proteome</keyword>
<feature type="transmembrane region" description="Helical" evidence="2">
    <location>
        <begin position="535"/>
        <end position="553"/>
    </location>
</feature>
<feature type="compositionally biased region" description="Low complexity" evidence="1">
    <location>
        <begin position="281"/>
        <end position="309"/>
    </location>
</feature>
<dbReference type="InterPro" id="IPR003323">
    <property type="entry name" value="OTU_dom"/>
</dbReference>
<dbReference type="Proteomes" id="UP000828390">
    <property type="component" value="Unassembled WGS sequence"/>
</dbReference>
<dbReference type="EMBL" id="JAIWYP010000011">
    <property type="protein sequence ID" value="KAH3741700.1"/>
    <property type="molecule type" value="Genomic_DNA"/>
</dbReference>
<evidence type="ECO:0000313" key="5">
    <source>
        <dbReference type="Proteomes" id="UP000828390"/>
    </source>
</evidence>
<dbReference type="PANTHER" id="PTHR37917">
    <property type="entry name" value="PROTEIN CBG03580"/>
    <property type="match status" value="1"/>
</dbReference>
<feature type="region of interest" description="Disordered" evidence="1">
    <location>
        <begin position="332"/>
        <end position="386"/>
    </location>
</feature>
<name>A0A9D4I059_DREPO</name>
<keyword evidence="2" id="KW-0812">Transmembrane</keyword>
<evidence type="ECO:0000256" key="1">
    <source>
        <dbReference type="SAM" id="MobiDB-lite"/>
    </source>
</evidence>
<gene>
    <name evidence="4" type="ORF">DPMN_048425</name>
</gene>
<keyword evidence="2" id="KW-1133">Transmembrane helix</keyword>
<evidence type="ECO:0000256" key="2">
    <source>
        <dbReference type="SAM" id="Phobius"/>
    </source>
</evidence>
<sequence length="564" mass="60544">MYTIKYRVPESARSGQSARSEEKWYHVSILTQYTCTSTGASNKKRLHRKQYCIATTKSSQLENLRSEFGLPVVMDPIGNGNCQFAAVSYHLRQYGIHRSEETLRQEVVTFLRQTPVLGNRICGANWWTSILKQPRNNLSRMSTEYEYGDQITLQAMSQLNNMQILIVSTRNSATTLISPDGSSCLSSRYPLIILGHYPEGAGEHYVALGYKRHALERIVDKSAQVTWETDPPTSDDDLNVGGDDLSAGGDNLSAGGDDLNAGGDNLSAGGDDLSAGDDDLSAGGDDLNAGGDDLSAGGDDLNAGGDDLSAGGDDLNAGGDYLSAGGDDLSAGGDDLNAGGDDLSAGGDELSAGGDDLNAGGDDLSAGGDDLNAGGDDLSAGGDDLSAGGDDLNAGNYDLSAGGDDLNADGDDLNACDLGSPNTSDITRLREMVQFKRNRKHVHQNRHVILPREIWCIIVDIVLKLSPLSRYSLQRVNRMFRDLVGKTPPPRLYLCPSRFGDVTVSPISVRKIIALSGSGSGLVQAIRQLIRHSSWVNAWLFLRLATLCGWYTVEGIWYRRKRRN</sequence>
<reference evidence="4" key="1">
    <citation type="journal article" date="2019" name="bioRxiv">
        <title>The Genome of the Zebra Mussel, Dreissena polymorpha: A Resource for Invasive Species Research.</title>
        <authorList>
            <person name="McCartney M.A."/>
            <person name="Auch B."/>
            <person name="Kono T."/>
            <person name="Mallez S."/>
            <person name="Zhang Y."/>
            <person name="Obille A."/>
            <person name="Becker A."/>
            <person name="Abrahante J.E."/>
            <person name="Garbe J."/>
            <person name="Badalamenti J.P."/>
            <person name="Herman A."/>
            <person name="Mangelson H."/>
            <person name="Liachko I."/>
            <person name="Sullivan S."/>
            <person name="Sone E.D."/>
            <person name="Koren S."/>
            <person name="Silverstein K.A.T."/>
            <person name="Beckman K.B."/>
            <person name="Gohl D.M."/>
        </authorList>
    </citation>
    <scope>NUCLEOTIDE SEQUENCE</scope>
    <source>
        <strain evidence="4">Duluth1</strain>
        <tissue evidence="4">Whole animal</tissue>
    </source>
</reference>